<evidence type="ECO:0000313" key="2">
    <source>
        <dbReference type="Proteomes" id="UP001163324"/>
    </source>
</evidence>
<gene>
    <name evidence="1" type="ORF">N3K66_001845</name>
</gene>
<sequence length="526" mass="56171">MAAKLLVKTPFVGGPPGCRKLFSSSRLLSSNTVVELSAPNGLRWKQPLGLFVDNELVQGQHEDQITSINPYTEKELCSVHAAGRLDIDAAVSSCRGALARPSWRDMETQQRSRLMHRLADLVDSHALTLATIESLDNGKPLGASLGWDVPQLAETLRYYAGWADKLHGQTFDLGRGKMAYTVRQPVGVCAAIVPWNYPLAMAGWKLGPALACGNTVVLKAAENTPLSTLYLAQLIREAGFPPGVVNVVNGLGSVAGAALAEHGGVDKVAFTGSTATGRRVMRAAASNLKGITLETGGKSPLAVFADANLDQAVRWAHEGVMGNQGQICTATSRLLIQDAVHDEFVERLKNITKTTSVLGDPFAESTYQGPQVSREQKDKVLGFVEGAREEGSSVWQPEDASLPSQGFFVPPTIITGVGPDSAVFREEIFGPVATVTRFKDEDEALRLANSSRYGLAGAVFTSSLGRAHRFAAGVKAGMIWVNSSNDSDVRVPFGGVKQSGIGRELGEEGLRGYHEIKAVHVNLTDS</sequence>
<comment type="caution">
    <text evidence="1">The sequence shown here is derived from an EMBL/GenBank/DDBJ whole genome shotgun (WGS) entry which is preliminary data.</text>
</comment>
<dbReference type="Proteomes" id="UP001163324">
    <property type="component" value="Chromosome 2"/>
</dbReference>
<accession>A0ACC0V9P7</accession>
<dbReference type="EMBL" id="CM047941">
    <property type="protein sequence ID" value="KAI9902493.1"/>
    <property type="molecule type" value="Genomic_DNA"/>
</dbReference>
<proteinExistence type="predicted"/>
<keyword evidence="2" id="KW-1185">Reference proteome</keyword>
<organism evidence="1 2">
    <name type="scientific">Trichothecium roseum</name>
    <dbReference type="NCBI Taxonomy" id="47278"/>
    <lineage>
        <taxon>Eukaryota</taxon>
        <taxon>Fungi</taxon>
        <taxon>Dikarya</taxon>
        <taxon>Ascomycota</taxon>
        <taxon>Pezizomycotina</taxon>
        <taxon>Sordariomycetes</taxon>
        <taxon>Hypocreomycetidae</taxon>
        <taxon>Hypocreales</taxon>
        <taxon>Hypocreales incertae sedis</taxon>
        <taxon>Trichothecium</taxon>
    </lineage>
</organism>
<name>A0ACC0V9P7_9HYPO</name>
<protein>
    <submittedName>
        <fullName evidence="1">Uncharacterized protein</fullName>
    </submittedName>
</protein>
<reference evidence="1" key="1">
    <citation type="submission" date="2022-10" db="EMBL/GenBank/DDBJ databases">
        <title>Complete Genome of Trichothecium roseum strain YXFP-22015, a Plant Pathogen Isolated from Citrus.</title>
        <authorList>
            <person name="Wang Y."/>
            <person name="Zhu L."/>
        </authorList>
    </citation>
    <scope>NUCLEOTIDE SEQUENCE</scope>
    <source>
        <strain evidence="1">YXFP-22015</strain>
    </source>
</reference>
<evidence type="ECO:0000313" key="1">
    <source>
        <dbReference type="EMBL" id="KAI9902493.1"/>
    </source>
</evidence>